<sequence length="143" mass="15539">MTMDAQAADRAASSSGRQTEQRIGWLTLFFGLVATAVVLGLRHKRWAAGLAIGTVLGWLNFRWLKRAADVLVIVSTAQEGREKPKVPLTAYLAPLFRYGLLGLTVYVIFVFLHVPLGSMILGFCALAAAAIAASVWEILRPVD</sequence>
<organism evidence="7 8">
    <name type="scientific">Candidatus Acidiferrum panamense</name>
    <dbReference type="NCBI Taxonomy" id="2741543"/>
    <lineage>
        <taxon>Bacteria</taxon>
        <taxon>Pseudomonadati</taxon>
        <taxon>Acidobacteriota</taxon>
        <taxon>Terriglobia</taxon>
        <taxon>Candidatus Acidiferrales</taxon>
        <taxon>Candidatus Acidiferrum</taxon>
    </lineage>
</organism>
<keyword evidence="4 6" id="KW-1133">Transmembrane helix</keyword>
<feature type="transmembrane region" description="Helical" evidence="6">
    <location>
        <begin position="23"/>
        <end position="40"/>
    </location>
</feature>
<evidence type="ECO:0000256" key="3">
    <source>
        <dbReference type="ARBA" id="ARBA00022692"/>
    </source>
</evidence>
<dbReference type="Pfam" id="PF03899">
    <property type="entry name" value="ATP-synt_I"/>
    <property type="match status" value="1"/>
</dbReference>
<keyword evidence="5 6" id="KW-0472">Membrane</keyword>
<protein>
    <submittedName>
        <fullName evidence="7">ATP synthase subunit I</fullName>
    </submittedName>
</protein>
<dbReference type="AlphaFoldDB" id="A0A7V8NLQ2"/>
<evidence type="ECO:0000313" key="8">
    <source>
        <dbReference type="Proteomes" id="UP000567293"/>
    </source>
</evidence>
<evidence type="ECO:0000256" key="1">
    <source>
        <dbReference type="ARBA" id="ARBA00004651"/>
    </source>
</evidence>
<feature type="transmembrane region" description="Helical" evidence="6">
    <location>
        <begin position="120"/>
        <end position="139"/>
    </location>
</feature>
<keyword evidence="2" id="KW-1003">Cell membrane</keyword>
<comment type="caution">
    <text evidence="7">The sequence shown here is derived from an EMBL/GenBank/DDBJ whole genome shotgun (WGS) entry which is preliminary data.</text>
</comment>
<feature type="transmembrane region" description="Helical" evidence="6">
    <location>
        <begin position="46"/>
        <end position="64"/>
    </location>
</feature>
<evidence type="ECO:0000256" key="6">
    <source>
        <dbReference type="SAM" id="Phobius"/>
    </source>
</evidence>
<feature type="transmembrane region" description="Helical" evidence="6">
    <location>
        <begin position="95"/>
        <end position="114"/>
    </location>
</feature>
<comment type="subcellular location">
    <subcellularLocation>
        <location evidence="1">Cell membrane</location>
        <topology evidence="1">Multi-pass membrane protein</topology>
    </subcellularLocation>
</comment>
<dbReference type="EMBL" id="JACDQQ010000140">
    <property type="protein sequence ID" value="MBA0083628.1"/>
    <property type="molecule type" value="Genomic_DNA"/>
</dbReference>
<accession>A0A7V8NLQ2</accession>
<keyword evidence="3 6" id="KW-0812">Transmembrane</keyword>
<gene>
    <name evidence="7" type="ORF">HRJ53_01390</name>
</gene>
<evidence type="ECO:0000256" key="4">
    <source>
        <dbReference type="ARBA" id="ARBA00022989"/>
    </source>
</evidence>
<evidence type="ECO:0000256" key="2">
    <source>
        <dbReference type="ARBA" id="ARBA00022475"/>
    </source>
</evidence>
<proteinExistence type="predicted"/>
<dbReference type="Proteomes" id="UP000567293">
    <property type="component" value="Unassembled WGS sequence"/>
</dbReference>
<keyword evidence="8" id="KW-1185">Reference proteome</keyword>
<evidence type="ECO:0000256" key="5">
    <source>
        <dbReference type="ARBA" id="ARBA00023136"/>
    </source>
</evidence>
<evidence type="ECO:0000313" key="7">
    <source>
        <dbReference type="EMBL" id="MBA0083628.1"/>
    </source>
</evidence>
<dbReference type="InterPro" id="IPR005598">
    <property type="entry name" value="ATP_synth_I"/>
</dbReference>
<dbReference type="GO" id="GO:0005886">
    <property type="term" value="C:plasma membrane"/>
    <property type="evidence" value="ECO:0007669"/>
    <property type="project" value="UniProtKB-SubCell"/>
</dbReference>
<name>A0A7V8NLQ2_9BACT</name>
<reference evidence="7" key="1">
    <citation type="submission" date="2020-06" db="EMBL/GenBank/DDBJ databases">
        <title>Legume-microbial interactions unlock mineral nutrients during tropical forest succession.</title>
        <authorList>
            <person name="Epihov D.Z."/>
        </authorList>
    </citation>
    <scope>NUCLEOTIDE SEQUENCE [LARGE SCALE GENOMIC DNA]</scope>
    <source>
        <strain evidence="7">Pan2503</strain>
    </source>
</reference>